<dbReference type="AlphaFoldDB" id="A0A160PQL2"/>
<dbReference type="EMBL" id="AP017369">
    <property type="protein sequence ID" value="BAU96397.1"/>
    <property type="molecule type" value="Genomic_DNA"/>
</dbReference>
<accession>A0A160PQL2</accession>
<proteinExistence type="predicted"/>
<reference evidence="1 2" key="1">
    <citation type="submission" date="2016-02" db="EMBL/GenBank/DDBJ databases">
        <title>Corynebacterium glutamicum N24 whole genome sequencing project.</title>
        <authorList>
            <person name="Matsutani M."/>
            <person name="Nangtapong N."/>
            <person name="Yakushi T."/>
            <person name="Matsushita K."/>
        </authorList>
    </citation>
    <scope>NUCLEOTIDE SEQUENCE [LARGE SCALE GENOMIC DNA]</scope>
    <source>
        <strain evidence="1 2">N24</strain>
    </source>
</reference>
<keyword evidence="2" id="KW-1185">Reference proteome</keyword>
<evidence type="ECO:0000313" key="1">
    <source>
        <dbReference type="EMBL" id="BAU96397.1"/>
    </source>
</evidence>
<dbReference type="KEGG" id="csur:N24_2135"/>
<sequence length="88" mass="10034">MKSLLSGLEVLVSRFKDVPNMGDKELHFEETLARMFGLKKVKPDTRDKIFTFLNILPRLSGFSVVHGEVIPDLVNESWVSSSQHHCFC</sequence>
<name>A0A160PQL2_9CORY</name>
<gene>
    <name evidence="1" type="ORF">N24_2135</name>
</gene>
<dbReference type="Proteomes" id="UP000218244">
    <property type="component" value="Chromosome"/>
</dbReference>
<evidence type="ECO:0000313" key="2">
    <source>
        <dbReference type="Proteomes" id="UP000218244"/>
    </source>
</evidence>
<organism evidence="1 2">
    <name type="scientific">Corynebacterium suranareeae</name>
    <dbReference type="NCBI Taxonomy" id="2506452"/>
    <lineage>
        <taxon>Bacteria</taxon>
        <taxon>Bacillati</taxon>
        <taxon>Actinomycetota</taxon>
        <taxon>Actinomycetes</taxon>
        <taxon>Mycobacteriales</taxon>
        <taxon>Corynebacteriaceae</taxon>
        <taxon>Corynebacterium</taxon>
    </lineage>
</organism>
<protein>
    <submittedName>
        <fullName evidence="1">Uncharacterized protein</fullName>
    </submittedName>
</protein>